<dbReference type="InParanoid" id="A0A369JMG1"/>
<dbReference type="AlphaFoldDB" id="A0A369JMG1"/>
<comment type="caution">
    <text evidence="1">The sequence shown here is derived from an EMBL/GenBank/DDBJ whole genome shotgun (WGS) entry which is preliminary data.</text>
</comment>
<name>A0A369JMG1_HYPMA</name>
<accession>A0A369JMG1</accession>
<dbReference type="OrthoDB" id="3071161at2759"/>
<gene>
    <name evidence="1" type="ORF">Hypma_010534</name>
</gene>
<protein>
    <submittedName>
        <fullName evidence="1">Uncharacterized protein</fullName>
    </submittedName>
</protein>
<keyword evidence="2" id="KW-1185">Reference proteome</keyword>
<dbReference type="Proteomes" id="UP000076154">
    <property type="component" value="Unassembled WGS sequence"/>
</dbReference>
<sequence length="141" mass="15494">MDIGQAICELNSMLGIPQLTVNILAMYATLCGACNCFIENTSHLMISQKPSSPIDAAFLEWNSKLGIFQDVWALINTAFVYCDVCHLCCFFNGDHAHCGPDGCCNDGDENITVIATEEEEEKRAMQVQLALLILIMEVALD</sequence>
<reference evidence="1" key="1">
    <citation type="submission" date="2018-04" db="EMBL/GenBank/DDBJ databases">
        <title>Whole genome sequencing of Hypsizygus marmoreus.</title>
        <authorList>
            <person name="Choi I.-G."/>
            <person name="Min B."/>
            <person name="Kim J.-G."/>
            <person name="Kim S."/>
            <person name="Oh Y.-L."/>
            <person name="Kong W.-S."/>
            <person name="Park H."/>
            <person name="Jeong J."/>
            <person name="Song E.-S."/>
        </authorList>
    </citation>
    <scope>NUCLEOTIDE SEQUENCE [LARGE SCALE GENOMIC DNA]</scope>
    <source>
        <strain evidence="1">51987-8</strain>
    </source>
</reference>
<evidence type="ECO:0000313" key="2">
    <source>
        <dbReference type="Proteomes" id="UP000076154"/>
    </source>
</evidence>
<dbReference type="EMBL" id="LUEZ02000051">
    <property type="protein sequence ID" value="RDB22400.1"/>
    <property type="molecule type" value="Genomic_DNA"/>
</dbReference>
<proteinExistence type="predicted"/>
<organism evidence="1 2">
    <name type="scientific">Hypsizygus marmoreus</name>
    <name type="common">White beech mushroom</name>
    <name type="synonym">Agaricus marmoreus</name>
    <dbReference type="NCBI Taxonomy" id="39966"/>
    <lineage>
        <taxon>Eukaryota</taxon>
        <taxon>Fungi</taxon>
        <taxon>Dikarya</taxon>
        <taxon>Basidiomycota</taxon>
        <taxon>Agaricomycotina</taxon>
        <taxon>Agaricomycetes</taxon>
        <taxon>Agaricomycetidae</taxon>
        <taxon>Agaricales</taxon>
        <taxon>Tricholomatineae</taxon>
        <taxon>Lyophyllaceae</taxon>
        <taxon>Hypsizygus</taxon>
    </lineage>
</organism>
<evidence type="ECO:0000313" key="1">
    <source>
        <dbReference type="EMBL" id="RDB22400.1"/>
    </source>
</evidence>